<reference evidence="2 3" key="1">
    <citation type="submission" date="2024-06" db="EMBL/GenBank/DDBJ databases">
        <authorList>
            <person name="Pan Q."/>
            <person name="Wen M."/>
            <person name="Jouanno E."/>
            <person name="Zahm M."/>
            <person name="Klopp C."/>
            <person name="Cabau C."/>
            <person name="Louis A."/>
            <person name="Berthelot C."/>
            <person name="Parey E."/>
            <person name="Roest Crollius H."/>
            <person name="Montfort J."/>
            <person name="Robinson-Rechavi M."/>
            <person name="Bouchez O."/>
            <person name="Lampietro C."/>
            <person name="Lopez Roques C."/>
            <person name="Donnadieu C."/>
            <person name="Postlethwait J."/>
            <person name="Bobe J."/>
            <person name="Verreycken H."/>
            <person name="Guiguen Y."/>
        </authorList>
    </citation>
    <scope>NUCLEOTIDE SEQUENCE [LARGE SCALE GENOMIC DNA]</scope>
    <source>
        <strain evidence="2">Up_M1</strain>
        <tissue evidence="2">Testis</tissue>
    </source>
</reference>
<gene>
    <name evidence="2" type="ORF">UPYG_G00234200</name>
</gene>
<evidence type="ECO:0000313" key="3">
    <source>
        <dbReference type="Proteomes" id="UP001557470"/>
    </source>
</evidence>
<feature type="region of interest" description="Disordered" evidence="1">
    <location>
        <begin position="30"/>
        <end position="59"/>
    </location>
</feature>
<dbReference type="Proteomes" id="UP001557470">
    <property type="component" value="Unassembled WGS sequence"/>
</dbReference>
<dbReference type="AlphaFoldDB" id="A0ABD0X4I8"/>
<keyword evidence="3" id="KW-1185">Reference proteome</keyword>
<evidence type="ECO:0000313" key="2">
    <source>
        <dbReference type="EMBL" id="KAL0969898.1"/>
    </source>
</evidence>
<accession>A0ABD0X4I8</accession>
<protein>
    <submittedName>
        <fullName evidence="2">Uncharacterized protein</fullName>
    </submittedName>
</protein>
<organism evidence="2 3">
    <name type="scientific">Umbra pygmaea</name>
    <name type="common">Eastern mudminnow</name>
    <dbReference type="NCBI Taxonomy" id="75934"/>
    <lineage>
        <taxon>Eukaryota</taxon>
        <taxon>Metazoa</taxon>
        <taxon>Chordata</taxon>
        <taxon>Craniata</taxon>
        <taxon>Vertebrata</taxon>
        <taxon>Euteleostomi</taxon>
        <taxon>Actinopterygii</taxon>
        <taxon>Neopterygii</taxon>
        <taxon>Teleostei</taxon>
        <taxon>Protacanthopterygii</taxon>
        <taxon>Esociformes</taxon>
        <taxon>Umbridae</taxon>
        <taxon>Umbra</taxon>
    </lineage>
</organism>
<sequence>MCFSKEDADLVVEKIDQILTDIEMVLGLQLPPKADTDNGSSKKVSTEENGCRHSSGIQHSCEKCQQNKKLRP</sequence>
<dbReference type="EMBL" id="JAGEUA010000007">
    <property type="protein sequence ID" value="KAL0969898.1"/>
    <property type="molecule type" value="Genomic_DNA"/>
</dbReference>
<proteinExistence type="predicted"/>
<name>A0ABD0X4I8_UMBPY</name>
<evidence type="ECO:0000256" key="1">
    <source>
        <dbReference type="SAM" id="MobiDB-lite"/>
    </source>
</evidence>
<comment type="caution">
    <text evidence="2">The sequence shown here is derived from an EMBL/GenBank/DDBJ whole genome shotgun (WGS) entry which is preliminary data.</text>
</comment>